<evidence type="ECO:0000313" key="3">
    <source>
        <dbReference type="EMBL" id="MCU6743930.1"/>
    </source>
</evidence>
<evidence type="ECO:0000256" key="1">
    <source>
        <dbReference type="ARBA" id="ARBA00002286"/>
    </source>
</evidence>
<dbReference type="RefSeq" id="WP_262573921.1">
    <property type="nucleotide sequence ID" value="NZ_JAOQKJ010000004.1"/>
</dbReference>
<sequence>MEPEWIRAGTFLLSHKDSAKVEAAKVTGRRISISGMLKFLGVSRSEYRSFLHRKVSPSRQRKDAVKKEIQKIYDYSKQNYGAPKIAQELRKSGETISQRTVGKYMREMGIRAQWTKPWTTTTRDSDFSMELHNILNEQFNPERPNAVWCTDITYIWTQDGFAYLNCVMDLYARKIIAWTLADTMEVSTVIETINKAKACRNTDLPLIIHSDRGSQYVSNAWRKSTEKMQRSYSHSGYPYDNACIESFHSLIKREWLNRFHIINYKHAYRLVFEYIETFYNNVIELVVQKLCCI</sequence>
<dbReference type="EMBL" id="JAOQKJ010000004">
    <property type="protein sequence ID" value="MCU6743930.1"/>
    <property type="molecule type" value="Genomic_DNA"/>
</dbReference>
<dbReference type="Gene3D" id="1.10.10.60">
    <property type="entry name" value="Homeodomain-like"/>
    <property type="match status" value="1"/>
</dbReference>
<evidence type="ECO:0000259" key="2">
    <source>
        <dbReference type="PROSITE" id="PS50994"/>
    </source>
</evidence>
<dbReference type="InterPro" id="IPR036397">
    <property type="entry name" value="RNaseH_sf"/>
</dbReference>
<dbReference type="InterPro" id="IPR048020">
    <property type="entry name" value="Transpos_IS3"/>
</dbReference>
<gene>
    <name evidence="3" type="ORF">OCV77_05380</name>
</gene>
<dbReference type="Pfam" id="PF13276">
    <property type="entry name" value="HTH_21"/>
    <property type="match status" value="1"/>
</dbReference>
<keyword evidence="4" id="KW-1185">Reference proteome</keyword>
<dbReference type="InterPro" id="IPR001584">
    <property type="entry name" value="Integrase_cat-core"/>
</dbReference>
<dbReference type="Gene3D" id="3.30.420.10">
    <property type="entry name" value="Ribonuclease H-like superfamily/Ribonuclease H"/>
    <property type="match status" value="1"/>
</dbReference>
<dbReference type="PANTHER" id="PTHR46889">
    <property type="entry name" value="TRANSPOSASE INSF FOR INSERTION SEQUENCE IS3B-RELATED"/>
    <property type="match status" value="1"/>
</dbReference>
<accession>A0ABT2T140</accession>
<dbReference type="Proteomes" id="UP001652432">
    <property type="component" value="Unassembled WGS sequence"/>
</dbReference>
<proteinExistence type="predicted"/>
<evidence type="ECO:0000313" key="4">
    <source>
        <dbReference type="Proteomes" id="UP001652432"/>
    </source>
</evidence>
<dbReference type="Pfam" id="PF00665">
    <property type="entry name" value="rve"/>
    <property type="match status" value="1"/>
</dbReference>
<organism evidence="3 4">
    <name type="scientific">Suilimivivens aceti</name>
    <dbReference type="NCBI Taxonomy" id="2981774"/>
    <lineage>
        <taxon>Bacteria</taxon>
        <taxon>Bacillati</taxon>
        <taxon>Bacillota</taxon>
        <taxon>Clostridia</taxon>
        <taxon>Lachnospirales</taxon>
        <taxon>Lachnospiraceae</taxon>
        <taxon>Suilimivivens</taxon>
    </lineage>
</organism>
<dbReference type="InterPro" id="IPR025948">
    <property type="entry name" value="HTH-like_dom"/>
</dbReference>
<comment type="function">
    <text evidence="1">Involved in the transposition of the insertion sequence.</text>
</comment>
<reference evidence="3 4" key="1">
    <citation type="journal article" date="2021" name="ISME Commun">
        <title>Automated analysis of genomic sequences facilitates high-throughput and comprehensive description of bacteria.</title>
        <authorList>
            <person name="Hitch T.C.A."/>
        </authorList>
    </citation>
    <scope>NUCLEOTIDE SEQUENCE [LARGE SCALE GENOMIC DNA]</scope>
    <source>
        <strain evidence="3 4">Sanger_18</strain>
    </source>
</reference>
<dbReference type="PANTHER" id="PTHR46889:SF4">
    <property type="entry name" value="TRANSPOSASE INSO FOR INSERTION SEQUENCE ELEMENT IS911B-RELATED"/>
    <property type="match status" value="1"/>
</dbReference>
<dbReference type="InterPro" id="IPR012337">
    <property type="entry name" value="RNaseH-like_sf"/>
</dbReference>
<feature type="domain" description="Integrase catalytic" evidence="2">
    <location>
        <begin position="140"/>
        <end position="293"/>
    </location>
</feature>
<dbReference type="NCBIfam" id="NF033516">
    <property type="entry name" value="transpos_IS3"/>
    <property type="match status" value="1"/>
</dbReference>
<dbReference type="InterPro" id="IPR050900">
    <property type="entry name" value="Transposase_IS3/IS150/IS904"/>
</dbReference>
<name>A0ABT2T140_9FIRM</name>
<dbReference type="SUPFAM" id="SSF53098">
    <property type="entry name" value="Ribonuclease H-like"/>
    <property type="match status" value="1"/>
</dbReference>
<protein>
    <submittedName>
        <fullName evidence="3">IS3 family transposase</fullName>
    </submittedName>
</protein>
<dbReference type="PROSITE" id="PS50994">
    <property type="entry name" value="INTEGRASE"/>
    <property type="match status" value="1"/>
</dbReference>
<comment type="caution">
    <text evidence="3">The sequence shown here is derived from an EMBL/GenBank/DDBJ whole genome shotgun (WGS) entry which is preliminary data.</text>
</comment>